<reference evidence="12 13" key="1">
    <citation type="submission" date="2020-06" db="EMBL/GenBank/DDBJ databases">
        <title>Altererythrobacter lutimaris sp. nov., a marine bacterium isolated from a tidal flat.</title>
        <authorList>
            <person name="Kim D."/>
            <person name="Yoo Y."/>
            <person name="Kim J.-J."/>
        </authorList>
    </citation>
    <scope>NUCLEOTIDE SEQUENCE [LARGE SCALE GENOMIC DNA]</scope>
    <source>
        <strain evidence="12 13">JGD-16</strain>
    </source>
</reference>
<evidence type="ECO:0000256" key="5">
    <source>
        <dbReference type="ARBA" id="ARBA00022777"/>
    </source>
</evidence>
<evidence type="ECO:0000313" key="12">
    <source>
        <dbReference type="EMBL" id="NVE95987.1"/>
    </source>
</evidence>
<dbReference type="PROSITE" id="PS50110">
    <property type="entry name" value="RESPONSE_REGULATORY"/>
    <property type="match status" value="1"/>
</dbReference>
<feature type="domain" description="Response regulatory" evidence="10">
    <location>
        <begin position="470"/>
        <end position="592"/>
    </location>
</feature>
<keyword evidence="6" id="KW-0902">Two-component regulatory system</keyword>
<feature type="domain" description="Histidine kinase" evidence="9">
    <location>
        <begin position="229"/>
        <end position="445"/>
    </location>
</feature>
<dbReference type="InterPro" id="IPR035965">
    <property type="entry name" value="PAS-like_dom_sf"/>
</dbReference>
<dbReference type="InterPro" id="IPR003661">
    <property type="entry name" value="HisK_dim/P_dom"/>
</dbReference>
<dbReference type="Gene3D" id="3.30.450.20">
    <property type="entry name" value="PAS domain"/>
    <property type="match status" value="1"/>
</dbReference>
<dbReference type="InterPro" id="IPR001789">
    <property type="entry name" value="Sig_transdc_resp-reg_receiver"/>
</dbReference>
<evidence type="ECO:0000256" key="6">
    <source>
        <dbReference type="ARBA" id="ARBA00023012"/>
    </source>
</evidence>
<dbReference type="SMART" id="SM00388">
    <property type="entry name" value="HisKA"/>
    <property type="match status" value="1"/>
</dbReference>
<dbReference type="AlphaFoldDB" id="A0A850H9Z5"/>
<keyword evidence="3 7" id="KW-0597">Phosphoprotein</keyword>
<dbReference type="Pfam" id="PF00072">
    <property type="entry name" value="Response_reg"/>
    <property type="match status" value="1"/>
</dbReference>
<comment type="catalytic activity">
    <reaction evidence="1">
        <text>ATP + protein L-histidine = ADP + protein N-phospho-L-histidine.</text>
        <dbReference type="EC" id="2.7.13.3"/>
    </reaction>
</comment>
<dbReference type="SMART" id="SM00086">
    <property type="entry name" value="PAC"/>
    <property type="match status" value="1"/>
</dbReference>
<dbReference type="EMBL" id="JABWTA010000001">
    <property type="protein sequence ID" value="NVE95987.1"/>
    <property type="molecule type" value="Genomic_DNA"/>
</dbReference>
<dbReference type="SUPFAM" id="SSF55874">
    <property type="entry name" value="ATPase domain of HSP90 chaperone/DNA topoisomerase II/histidine kinase"/>
    <property type="match status" value="1"/>
</dbReference>
<dbReference type="InterPro" id="IPR000700">
    <property type="entry name" value="PAS-assoc_C"/>
</dbReference>
<evidence type="ECO:0000256" key="1">
    <source>
        <dbReference type="ARBA" id="ARBA00000085"/>
    </source>
</evidence>
<keyword evidence="8" id="KW-0812">Transmembrane</keyword>
<keyword evidence="5" id="KW-0418">Kinase</keyword>
<comment type="caution">
    <text evidence="12">The sequence shown here is derived from an EMBL/GenBank/DDBJ whole genome shotgun (WGS) entry which is preliminary data.</text>
</comment>
<keyword evidence="4" id="KW-0808">Transferase</keyword>
<evidence type="ECO:0000256" key="3">
    <source>
        <dbReference type="ARBA" id="ARBA00022553"/>
    </source>
</evidence>
<dbReference type="PRINTS" id="PR00344">
    <property type="entry name" value="BCTRLSENSOR"/>
</dbReference>
<evidence type="ECO:0000256" key="7">
    <source>
        <dbReference type="PROSITE-ProRule" id="PRU00169"/>
    </source>
</evidence>
<evidence type="ECO:0000313" key="13">
    <source>
        <dbReference type="Proteomes" id="UP000546031"/>
    </source>
</evidence>
<dbReference type="GO" id="GO:0000155">
    <property type="term" value="F:phosphorelay sensor kinase activity"/>
    <property type="evidence" value="ECO:0007669"/>
    <property type="project" value="InterPro"/>
</dbReference>
<evidence type="ECO:0000259" key="11">
    <source>
        <dbReference type="PROSITE" id="PS50113"/>
    </source>
</evidence>
<dbReference type="PROSITE" id="PS50113">
    <property type="entry name" value="PAC"/>
    <property type="match status" value="1"/>
</dbReference>
<name>A0A850H9Z5_9SPHN</name>
<keyword evidence="8" id="KW-1133">Transmembrane helix</keyword>
<dbReference type="Gene3D" id="3.40.50.2300">
    <property type="match status" value="1"/>
</dbReference>
<dbReference type="Pfam" id="PF00512">
    <property type="entry name" value="HisKA"/>
    <property type="match status" value="1"/>
</dbReference>
<dbReference type="SUPFAM" id="SSF47384">
    <property type="entry name" value="Homodimeric domain of signal transducing histidine kinase"/>
    <property type="match status" value="1"/>
</dbReference>
<dbReference type="EC" id="2.7.13.3" evidence="2"/>
<feature type="transmembrane region" description="Helical" evidence="8">
    <location>
        <begin position="39"/>
        <end position="59"/>
    </location>
</feature>
<dbReference type="SMART" id="SM00387">
    <property type="entry name" value="HATPase_c"/>
    <property type="match status" value="1"/>
</dbReference>
<dbReference type="InterPro" id="IPR036890">
    <property type="entry name" value="HATPase_C_sf"/>
</dbReference>
<dbReference type="SUPFAM" id="SSF55785">
    <property type="entry name" value="PYP-like sensor domain (PAS domain)"/>
    <property type="match status" value="1"/>
</dbReference>
<proteinExistence type="predicted"/>
<organism evidence="12 13">
    <name type="scientific">Altererythrobacter lutimaris</name>
    <dbReference type="NCBI Taxonomy" id="2743979"/>
    <lineage>
        <taxon>Bacteria</taxon>
        <taxon>Pseudomonadati</taxon>
        <taxon>Pseudomonadota</taxon>
        <taxon>Alphaproteobacteria</taxon>
        <taxon>Sphingomonadales</taxon>
        <taxon>Erythrobacteraceae</taxon>
        <taxon>Altererythrobacter</taxon>
    </lineage>
</organism>
<dbReference type="CDD" id="cd00082">
    <property type="entry name" value="HisKA"/>
    <property type="match status" value="1"/>
</dbReference>
<dbReference type="Gene3D" id="3.30.565.10">
    <property type="entry name" value="Histidine kinase-like ATPase, C-terminal domain"/>
    <property type="match status" value="1"/>
</dbReference>
<dbReference type="Gene3D" id="1.10.287.130">
    <property type="match status" value="1"/>
</dbReference>
<dbReference type="InterPro" id="IPR004358">
    <property type="entry name" value="Sig_transdc_His_kin-like_C"/>
</dbReference>
<sequence length="600" mass="66099">MATFWRNFWQQFSPTISIVLILGAVALSIVLLLNRGMLWDIAIPLTALSVSSVLLLFLVRESTSHRHFQQQLSDCEAQIRAGEEKNRWLKLTEANAHVGHWRLNLLTNEVYWSDETFRIHGLSGTTPPPLDDAIRFYHPDDRALVENAVESARTTGEPFSFRARLMRQDGDIRHVESVAMLEYDEAGQPAMLFGVLADRTAEEAMQRDLREARDDARAMAAAKSAFLAKMSHEIRNPMNGVLGFAELLLTSDLSDSQRRHAELIAESGRNLQTLLGDILDLSKVEAGRLQIHPKPINLSELLQSAVSLAEPIAREKSLSLSYRLDPALPRVIDIDPIRLRQILTNLLSNALRYTDRGSIVLSAEAVEAQLVITVSDTGIGIDPEAHERIFDPFAMVDPKDYDDRGGTGLGLPICRQLAGLMGGTITVESAIGQGSRFVLTLPLVAANRSYCALPGGDKTGDRKRGWNGAPILLAEDFDINRELVMEMARRLDLEMDTACDGAEAVAMVRAADKAGHPYSLVLMDLQMPVMDGFAATRVIRESGFDATSLPIVALTANAYAEDIAACKQAGMQEHLAKPLSFEAFREVLEQWLPGDNAKAA</sequence>
<dbReference type="Pfam" id="PF02518">
    <property type="entry name" value="HATPase_c"/>
    <property type="match status" value="1"/>
</dbReference>
<dbReference type="Gene3D" id="2.10.70.100">
    <property type="match status" value="1"/>
</dbReference>
<keyword evidence="8" id="KW-0472">Membrane</keyword>
<evidence type="ECO:0000256" key="8">
    <source>
        <dbReference type="SAM" id="Phobius"/>
    </source>
</evidence>
<protein>
    <recommendedName>
        <fullName evidence="2">histidine kinase</fullName>
        <ecNumber evidence="2">2.7.13.3</ecNumber>
    </recommendedName>
</protein>
<accession>A0A850H9Z5</accession>
<dbReference type="CDD" id="cd00130">
    <property type="entry name" value="PAS"/>
    <property type="match status" value="1"/>
</dbReference>
<gene>
    <name evidence="12" type="ORF">HUO12_13865</name>
</gene>
<dbReference type="InterPro" id="IPR036097">
    <property type="entry name" value="HisK_dim/P_sf"/>
</dbReference>
<dbReference type="RefSeq" id="WP_176274155.1">
    <property type="nucleotide sequence ID" value="NZ_JABWTA010000001.1"/>
</dbReference>
<dbReference type="Pfam" id="PF08447">
    <property type="entry name" value="PAS_3"/>
    <property type="match status" value="1"/>
</dbReference>
<dbReference type="SMART" id="SM00448">
    <property type="entry name" value="REC"/>
    <property type="match status" value="1"/>
</dbReference>
<dbReference type="InterPro" id="IPR013655">
    <property type="entry name" value="PAS_fold_3"/>
</dbReference>
<dbReference type="InterPro" id="IPR003594">
    <property type="entry name" value="HATPase_dom"/>
</dbReference>
<dbReference type="CDD" id="cd17546">
    <property type="entry name" value="REC_hyHK_CKI1_RcsC-like"/>
    <property type="match status" value="1"/>
</dbReference>
<dbReference type="SUPFAM" id="SSF52172">
    <property type="entry name" value="CheY-like"/>
    <property type="match status" value="1"/>
</dbReference>
<dbReference type="PANTHER" id="PTHR43047">
    <property type="entry name" value="TWO-COMPONENT HISTIDINE PROTEIN KINASE"/>
    <property type="match status" value="1"/>
</dbReference>
<evidence type="ECO:0000256" key="2">
    <source>
        <dbReference type="ARBA" id="ARBA00012438"/>
    </source>
</evidence>
<evidence type="ECO:0000259" key="10">
    <source>
        <dbReference type="PROSITE" id="PS50110"/>
    </source>
</evidence>
<keyword evidence="13" id="KW-1185">Reference proteome</keyword>
<dbReference type="InterPro" id="IPR001610">
    <property type="entry name" value="PAC"/>
</dbReference>
<dbReference type="PROSITE" id="PS50109">
    <property type="entry name" value="HIS_KIN"/>
    <property type="match status" value="1"/>
</dbReference>
<dbReference type="Proteomes" id="UP000546031">
    <property type="component" value="Unassembled WGS sequence"/>
</dbReference>
<feature type="domain" description="PAC" evidence="11">
    <location>
        <begin position="159"/>
        <end position="211"/>
    </location>
</feature>
<dbReference type="InterPro" id="IPR005467">
    <property type="entry name" value="His_kinase_dom"/>
</dbReference>
<evidence type="ECO:0000256" key="4">
    <source>
        <dbReference type="ARBA" id="ARBA00022679"/>
    </source>
</evidence>
<feature type="transmembrane region" description="Helical" evidence="8">
    <location>
        <begin position="12"/>
        <end position="33"/>
    </location>
</feature>
<evidence type="ECO:0000259" key="9">
    <source>
        <dbReference type="PROSITE" id="PS50109"/>
    </source>
</evidence>
<feature type="modified residue" description="4-aspartylphosphate" evidence="7">
    <location>
        <position position="524"/>
    </location>
</feature>
<dbReference type="InterPro" id="IPR011006">
    <property type="entry name" value="CheY-like_superfamily"/>
</dbReference>
<dbReference type="FunFam" id="3.30.565.10:FF:000010">
    <property type="entry name" value="Sensor histidine kinase RcsC"/>
    <property type="match status" value="1"/>
</dbReference>
<dbReference type="InterPro" id="IPR000014">
    <property type="entry name" value="PAS"/>
</dbReference>
<dbReference type="CDD" id="cd16922">
    <property type="entry name" value="HATPase_EvgS-ArcB-TorS-like"/>
    <property type="match status" value="1"/>
</dbReference>